<keyword evidence="13" id="KW-0862">Zinc</keyword>
<evidence type="ECO:0000256" key="16">
    <source>
        <dbReference type="ARBA" id="ARBA00023145"/>
    </source>
</evidence>
<evidence type="ECO:0000256" key="11">
    <source>
        <dbReference type="ARBA" id="ARBA00022801"/>
    </source>
</evidence>
<keyword evidence="24" id="KW-1185">Reference proteome</keyword>
<dbReference type="InterPro" id="IPR039866">
    <property type="entry name" value="CPQ"/>
</dbReference>
<keyword evidence="17" id="KW-0325">Glycoprotein</keyword>
<keyword evidence="6" id="KW-0964">Secreted</keyword>
<evidence type="ECO:0000256" key="12">
    <source>
        <dbReference type="ARBA" id="ARBA00022824"/>
    </source>
</evidence>
<evidence type="ECO:0000313" key="24">
    <source>
        <dbReference type="Proteomes" id="UP000295361"/>
    </source>
</evidence>
<dbReference type="EMBL" id="SNXS01000002">
    <property type="protein sequence ID" value="TDP72694.1"/>
    <property type="molecule type" value="Genomic_DNA"/>
</dbReference>
<feature type="domain" description="Peptidase M28" evidence="22">
    <location>
        <begin position="260"/>
        <end position="441"/>
    </location>
</feature>
<evidence type="ECO:0000256" key="20">
    <source>
        <dbReference type="ARBA" id="ARBA00033328"/>
    </source>
</evidence>
<comment type="caution">
    <text evidence="23">The sequence shown here is derived from an EMBL/GenBank/DDBJ whole genome shotgun (WGS) entry which is preliminary data.</text>
</comment>
<sequence length="465" mass="49197">MLCSLRCLAAATMLCHTAAQAQPMFSAADLQTSTALARAAEQSGLAYELVDSLVTEIGPRPAGSANDARAVAWALARLKALGFSNVRAEEVPLRAWKRGEAHAHLTAPFPQPIVMAALGNSVATPKEGLHAEVAYYADLEALKADTSERAKGKIVFIDQKTERTKDARGYARAVAARGAGPAEAAKRGALALAIRSIGTDRDRLAHTGATRYAEGVAPIPALAVSVPDADLIARLQRYGKPLKMHLSLQAEGGIAGTSHNVIAEIPGSDKADEIVMIGAHLDSWDLGPGAVDDGAGVGIVTAAAQLILDSGAKPRRTIRVVLFANEENGFDGALGYAAKYKDQVHQFVGESDLGAGLVYRFQSRVRPEALPVVRAIAEQLAPLNIALGSNEGTPGPDAGLLMRRNAWPALELSQDGSDYFDWHHTANDTLDKIDPLKLRQNVGAWAVMSWLAAQSHISFGPMPKP</sequence>
<evidence type="ECO:0000256" key="5">
    <source>
        <dbReference type="ARBA" id="ARBA00014116"/>
    </source>
</evidence>
<feature type="signal peptide" evidence="21">
    <location>
        <begin position="1"/>
        <end position="21"/>
    </location>
</feature>
<evidence type="ECO:0000256" key="18">
    <source>
        <dbReference type="ARBA" id="ARBA00023228"/>
    </source>
</evidence>
<proteinExistence type="predicted"/>
<evidence type="ECO:0000256" key="17">
    <source>
        <dbReference type="ARBA" id="ARBA00023180"/>
    </source>
</evidence>
<keyword evidence="10 21" id="KW-0732">Signal</keyword>
<comment type="subcellular location">
    <subcellularLocation>
        <location evidence="1">Endoplasmic reticulum</location>
    </subcellularLocation>
    <subcellularLocation>
        <location evidence="3">Golgi apparatus</location>
    </subcellularLocation>
    <subcellularLocation>
        <location evidence="2">Lysosome</location>
    </subcellularLocation>
    <subcellularLocation>
        <location evidence="4">Secreted</location>
    </subcellularLocation>
</comment>
<evidence type="ECO:0000256" key="1">
    <source>
        <dbReference type="ARBA" id="ARBA00004240"/>
    </source>
</evidence>
<evidence type="ECO:0000256" key="6">
    <source>
        <dbReference type="ARBA" id="ARBA00022525"/>
    </source>
</evidence>
<evidence type="ECO:0000259" key="22">
    <source>
        <dbReference type="Pfam" id="PF04389"/>
    </source>
</evidence>
<dbReference type="PANTHER" id="PTHR12053">
    <property type="entry name" value="PROTEASE FAMILY M28 PLASMA GLUTAMATE CARBOXYPEPTIDASE-RELATED"/>
    <property type="match status" value="1"/>
</dbReference>
<dbReference type="GO" id="GO:0004180">
    <property type="term" value="F:carboxypeptidase activity"/>
    <property type="evidence" value="ECO:0007669"/>
    <property type="project" value="UniProtKB-KW"/>
</dbReference>
<dbReference type="InterPro" id="IPR007484">
    <property type="entry name" value="Peptidase_M28"/>
</dbReference>
<dbReference type="Gene3D" id="3.50.30.30">
    <property type="match status" value="1"/>
</dbReference>
<evidence type="ECO:0000256" key="9">
    <source>
        <dbReference type="ARBA" id="ARBA00022723"/>
    </source>
</evidence>
<evidence type="ECO:0000256" key="15">
    <source>
        <dbReference type="ARBA" id="ARBA00023049"/>
    </source>
</evidence>
<protein>
    <recommendedName>
        <fullName evidence="5">Carboxypeptidase Q</fullName>
    </recommendedName>
    <alternativeName>
        <fullName evidence="20">Plasma glutamate carboxypeptidase</fullName>
    </alternativeName>
</protein>
<dbReference type="Gene3D" id="3.40.630.10">
    <property type="entry name" value="Zn peptidases"/>
    <property type="match status" value="1"/>
</dbReference>
<evidence type="ECO:0000256" key="19">
    <source>
        <dbReference type="ARBA" id="ARBA00025833"/>
    </source>
</evidence>
<keyword evidence="12" id="KW-0256">Endoplasmic reticulum</keyword>
<dbReference type="GO" id="GO:0046872">
    <property type="term" value="F:metal ion binding"/>
    <property type="evidence" value="ECO:0007669"/>
    <property type="project" value="UniProtKB-KW"/>
</dbReference>
<evidence type="ECO:0000256" key="8">
    <source>
        <dbReference type="ARBA" id="ARBA00022670"/>
    </source>
</evidence>
<evidence type="ECO:0000313" key="23">
    <source>
        <dbReference type="EMBL" id="TDP72694.1"/>
    </source>
</evidence>
<evidence type="ECO:0000256" key="14">
    <source>
        <dbReference type="ARBA" id="ARBA00023034"/>
    </source>
</evidence>
<evidence type="ECO:0000256" key="2">
    <source>
        <dbReference type="ARBA" id="ARBA00004371"/>
    </source>
</evidence>
<dbReference type="InParanoid" id="A0A4V3CTL2"/>
<dbReference type="GO" id="GO:0006508">
    <property type="term" value="P:proteolysis"/>
    <property type="evidence" value="ECO:0007669"/>
    <property type="project" value="UniProtKB-KW"/>
</dbReference>
<dbReference type="SUPFAM" id="SSF53187">
    <property type="entry name" value="Zn-dependent exopeptidases"/>
    <property type="match status" value="1"/>
</dbReference>
<keyword evidence="8" id="KW-0645">Protease</keyword>
<feature type="chain" id="PRO_5020945346" description="Carboxypeptidase Q" evidence="21">
    <location>
        <begin position="22"/>
        <end position="465"/>
    </location>
</feature>
<dbReference type="AlphaFoldDB" id="A0A4V3CTL2"/>
<dbReference type="GO" id="GO:0005576">
    <property type="term" value="C:extracellular region"/>
    <property type="evidence" value="ECO:0007669"/>
    <property type="project" value="UniProtKB-SubCell"/>
</dbReference>
<evidence type="ECO:0000256" key="3">
    <source>
        <dbReference type="ARBA" id="ARBA00004555"/>
    </source>
</evidence>
<keyword evidence="18" id="KW-0458">Lysosome</keyword>
<organism evidence="23 24">
    <name type="scientific">Roseateles toxinivorans</name>
    <dbReference type="NCBI Taxonomy" id="270368"/>
    <lineage>
        <taxon>Bacteria</taxon>
        <taxon>Pseudomonadati</taxon>
        <taxon>Pseudomonadota</taxon>
        <taxon>Betaproteobacteria</taxon>
        <taxon>Burkholderiales</taxon>
        <taxon>Sphaerotilaceae</taxon>
        <taxon>Roseateles</taxon>
    </lineage>
</organism>
<keyword evidence="16" id="KW-0865">Zymogen</keyword>
<accession>A0A4V3CTL2</accession>
<keyword evidence="15" id="KW-0482">Metalloprotease</keyword>
<keyword evidence="9" id="KW-0479">Metal-binding</keyword>
<dbReference type="GO" id="GO:0070573">
    <property type="term" value="F:metallodipeptidase activity"/>
    <property type="evidence" value="ECO:0007669"/>
    <property type="project" value="InterPro"/>
</dbReference>
<keyword evidence="14" id="KW-0333">Golgi apparatus</keyword>
<name>A0A4V3CTL2_9BURK</name>
<comment type="subunit">
    <text evidence="19">Homodimer. The monomeric form is inactive while the homodimer is active.</text>
</comment>
<keyword evidence="11" id="KW-0378">Hydrolase</keyword>
<dbReference type="OrthoDB" id="9769665at2"/>
<gene>
    <name evidence="23" type="ORF">DES47_102439</name>
</gene>
<evidence type="ECO:0000256" key="13">
    <source>
        <dbReference type="ARBA" id="ARBA00022833"/>
    </source>
</evidence>
<dbReference type="Pfam" id="PF04389">
    <property type="entry name" value="Peptidase_M28"/>
    <property type="match status" value="1"/>
</dbReference>
<evidence type="ECO:0000256" key="10">
    <source>
        <dbReference type="ARBA" id="ARBA00022729"/>
    </source>
</evidence>
<dbReference type="GO" id="GO:0005764">
    <property type="term" value="C:lysosome"/>
    <property type="evidence" value="ECO:0007669"/>
    <property type="project" value="UniProtKB-SubCell"/>
</dbReference>
<evidence type="ECO:0000256" key="7">
    <source>
        <dbReference type="ARBA" id="ARBA00022645"/>
    </source>
</evidence>
<dbReference type="Proteomes" id="UP000295361">
    <property type="component" value="Unassembled WGS sequence"/>
</dbReference>
<evidence type="ECO:0000256" key="4">
    <source>
        <dbReference type="ARBA" id="ARBA00004613"/>
    </source>
</evidence>
<dbReference type="PANTHER" id="PTHR12053:SF3">
    <property type="entry name" value="CARBOXYPEPTIDASE Q"/>
    <property type="match status" value="1"/>
</dbReference>
<reference evidence="23 24" key="1">
    <citation type="submission" date="2019-03" db="EMBL/GenBank/DDBJ databases">
        <title>Genomic Encyclopedia of Type Strains, Phase IV (KMG-IV): sequencing the most valuable type-strain genomes for metagenomic binning, comparative biology and taxonomic classification.</title>
        <authorList>
            <person name="Goeker M."/>
        </authorList>
    </citation>
    <scope>NUCLEOTIDE SEQUENCE [LARGE SCALE GENOMIC DNA]</scope>
    <source>
        <strain evidence="23 24">DSM 16998</strain>
    </source>
</reference>
<evidence type="ECO:0000256" key="21">
    <source>
        <dbReference type="SAM" id="SignalP"/>
    </source>
</evidence>
<keyword evidence="7 23" id="KW-0121">Carboxypeptidase</keyword>